<evidence type="ECO:0000259" key="3">
    <source>
        <dbReference type="Pfam" id="PF12158"/>
    </source>
</evidence>
<feature type="transmembrane region" description="Helical" evidence="2">
    <location>
        <begin position="204"/>
        <end position="224"/>
    </location>
</feature>
<gene>
    <name evidence="4" type="ORF">I9W95_13490</name>
</gene>
<dbReference type="Pfam" id="PF12158">
    <property type="entry name" value="DUF3592"/>
    <property type="match status" value="1"/>
</dbReference>
<protein>
    <submittedName>
        <fullName evidence="4">DUF3592 domain-containing protein</fullName>
    </submittedName>
</protein>
<dbReference type="RefSeq" id="WP_225675776.1">
    <property type="nucleotide sequence ID" value="NZ_JAEDAH010000088.1"/>
</dbReference>
<feature type="compositionally biased region" description="Basic and acidic residues" evidence="1">
    <location>
        <begin position="398"/>
        <end position="413"/>
    </location>
</feature>
<accession>A0ABS7ZTY3</accession>
<reference evidence="4 5" key="1">
    <citation type="submission" date="2020-12" db="EMBL/GenBank/DDBJ databases">
        <title>Novel Thalassolituus-related marine hydrocarbonoclastic bacteria mediated algae-derived hydrocarbons mineralization in twilight zone of the northern South China Sea.</title>
        <authorList>
            <person name="Dong C."/>
        </authorList>
    </citation>
    <scope>NUCLEOTIDE SEQUENCE [LARGE SCALE GENOMIC DNA]</scope>
    <source>
        <strain evidence="4 5">IMCC1826</strain>
    </source>
</reference>
<feature type="transmembrane region" description="Helical" evidence="2">
    <location>
        <begin position="150"/>
        <end position="172"/>
    </location>
</feature>
<name>A0ABS7ZTY3_9GAMM</name>
<dbReference type="EMBL" id="JAEDAH010000088">
    <property type="protein sequence ID" value="MCA6064622.1"/>
    <property type="molecule type" value="Genomic_DNA"/>
</dbReference>
<dbReference type="InterPro" id="IPR021994">
    <property type="entry name" value="DUF3592"/>
</dbReference>
<feature type="transmembrane region" description="Helical" evidence="2">
    <location>
        <begin position="470"/>
        <end position="493"/>
    </location>
</feature>
<keyword evidence="2" id="KW-0812">Transmembrane</keyword>
<keyword evidence="5" id="KW-1185">Reference proteome</keyword>
<evidence type="ECO:0000256" key="1">
    <source>
        <dbReference type="SAM" id="MobiDB-lite"/>
    </source>
</evidence>
<keyword evidence="2" id="KW-0472">Membrane</keyword>
<proteinExistence type="predicted"/>
<dbReference type="Proteomes" id="UP000714380">
    <property type="component" value="Unassembled WGS sequence"/>
</dbReference>
<sequence length="592" mass="64805">MNKQKTPAANDRVAAKRRGRIGIYVFLSIFFIAGTGVFIFSSVVPAIRWLEAQGWQSVPVTIESLKLNSHRGDDSTTYSVSARYSYQWYGQSFHSEGVSLYSGSDNVGSFWQDLEGRLRYERRRGQSHAWVNPDNPGESVLDRSYRFGQFMFGLLFMVMFCGIAGLILWATLRSAKTSEAMDNILDGSSAAEGISSGNLTGYQILAGMGAVFAGSGVVIGGLAIPEEMAKGNSAVLAVLIFPVVGGLMLTSGLRNIRRWKRIGKTPFFPDPAPGYAGGQVGGSFQLNNGRFMRTPRFRLQCVHVYQTGSGKDRTTRRQVLFQQEMPALQQDDGSLRALFDVPAEHPGSGRQSGYRGSIQWLLNCEGLLQMAEGDQISFERQWTLPVVAGSGAATQPLSEHEREQRQRVRRQEADSSALEQINHQQGADFLRLESEQGRHLTAGLVPVLFGLIFGGSGMFLFHQAAKEGGMLWFMAAIFSLVGFGVLAMGIFWLGRGLEAEIRPGSATAIRSMFGMRLYRRTVALNSAAQLSVAQSLTTSGTDGVQKEYFRIVAEADGKKVTLAEGILGKDVAESLRQRIVDTLTAALDDELN</sequence>
<feature type="transmembrane region" description="Helical" evidence="2">
    <location>
        <begin position="236"/>
        <end position="256"/>
    </location>
</feature>
<evidence type="ECO:0000313" key="5">
    <source>
        <dbReference type="Proteomes" id="UP000714380"/>
    </source>
</evidence>
<organism evidence="4 5">
    <name type="scientific">Thalassolituus marinus</name>
    <dbReference type="NCBI Taxonomy" id="671053"/>
    <lineage>
        <taxon>Bacteria</taxon>
        <taxon>Pseudomonadati</taxon>
        <taxon>Pseudomonadota</taxon>
        <taxon>Gammaproteobacteria</taxon>
        <taxon>Oceanospirillales</taxon>
        <taxon>Oceanospirillaceae</taxon>
        <taxon>Thalassolituus</taxon>
    </lineage>
</organism>
<feature type="transmembrane region" description="Helical" evidence="2">
    <location>
        <begin position="440"/>
        <end position="464"/>
    </location>
</feature>
<evidence type="ECO:0000313" key="4">
    <source>
        <dbReference type="EMBL" id="MCA6064622.1"/>
    </source>
</evidence>
<feature type="transmembrane region" description="Helical" evidence="2">
    <location>
        <begin position="21"/>
        <end position="47"/>
    </location>
</feature>
<keyword evidence="2" id="KW-1133">Transmembrane helix</keyword>
<evidence type="ECO:0000256" key="2">
    <source>
        <dbReference type="SAM" id="Phobius"/>
    </source>
</evidence>
<feature type="region of interest" description="Disordered" evidence="1">
    <location>
        <begin position="392"/>
        <end position="417"/>
    </location>
</feature>
<feature type="domain" description="DUF3592" evidence="3">
    <location>
        <begin position="59"/>
        <end position="144"/>
    </location>
</feature>
<comment type="caution">
    <text evidence="4">The sequence shown here is derived from an EMBL/GenBank/DDBJ whole genome shotgun (WGS) entry which is preliminary data.</text>
</comment>